<dbReference type="Proteomes" id="UP000198336">
    <property type="component" value="Unassembled WGS sequence"/>
</dbReference>
<dbReference type="EMBL" id="MUHA01000006">
    <property type="protein sequence ID" value="OXB01739.1"/>
    <property type="molecule type" value="Genomic_DNA"/>
</dbReference>
<keyword evidence="2" id="KW-1185">Reference proteome</keyword>
<reference evidence="1 2" key="1">
    <citation type="submission" date="2016-11" db="EMBL/GenBank/DDBJ databases">
        <title>Whole genomes of Flavobacteriaceae.</title>
        <authorList>
            <person name="Stine C."/>
            <person name="Li C."/>
            <person name="Tadesse D."/>
        </authorList>
    </citation>
    <scope>NUCLEOTIDE SEQUENCE [LARGE SCALE GENOMIC DNA]</scope>
    <source>
        <strain evidence="1 2">CCUG 59446</strain>
    </source>
</reference>
<name>A0A226I6S2_9FLAO</name>
<dbReference type="AlphaFoldDB" id="A0A226I6S2"/>
<proteinExistence type="predicted"/>
<sequence length="87" mass="10511">MAFCFLIKKIIMKNKLLFDYYQRMIIIDFYKKYPNWKYSKPLTVSIYEITKAKKDLQLQIDKEINKAIEFIAKTIKFLKGKTFTLLS</sequence>
<comment type="caution">
    <text evidence="1">The sequence shown here is derived from an EMBL/GenBank/DDBJ whole genome shotgun (WGS) entry which is preliminary data.</text>
</comment>
<accession>A0A226I6S2</accession>
<gene>
    <name evidence="1" type="ORF">B0A75_04675</name>
</gene>
<evidence type="ECO:0000313" key="1">
    <source>
        <dbReference type="EMBL" id="OXB01739.1"/>
    </source>
</evidence>
<evidence type="ECO:0000313" key="2">
    <source>
        <dbReference type="Proteomes" id="UP000198336"/>
    </source>
</evidence>
<organism evidence="1 2">
    <name type="scientific">Flavobacterium oncorhynchi</name>
    <dbReference type="NCBI Taxonomy" id="728056"/>
    <lineage>
        <taxon>Bacteria</taxon>
        <taxon>Pseudomonadati</taxon>
        <taxon>Bacteroidota</taxon>
        <taxon>Flavobacteriia</taxon>
        <taxon>Flavobacteriales</taxon>
        <taxon>Flavobacteriaceae</taxon>
        <taxon>Flavobacterium</taxon>
    </lineage>
</organism>
<protein>
    <submittedName>
        <fullName evidence="1">Uncharacterized protein</fullName>
    </submittedName>
</protein>